<sequence length="399" mass="44112">MSRKDIQHAFTRLADRGLIAENRVVPLTLQMILESAQQHFHLAYYGAFLDKEIENVRAMDHSAKEAALLRMEAFITDMEKTRRAHKEVLTTSDFPLALANVRLAAQRPAYTYPESDLPKFAAKRTAPNFKVLKGHRPGVIGHKFLPVRPETTNVEYTKFYTSEDGYSVANFELGLPYTWEAWINDELGDFTAAAADLGNVARRTRAMVLMDAILRSAPRIPLTDGEFGPTPDNLDQIAQYMSTQTNADGRRVGRRVSDLFVPTLWERKANASMASEILVATGGASGPLALVTGRNPAYQLATTHVDDIIADLLSEYPDRYTAKNISANDYIVMDGRSQPLELATLAGYEGGPKTFTRVPNVVEDDMEGDFENHTIAMKVSDNVGAGVRDPYAIAVAQGN</sequence>
<protein>
    <recommendedName>
        <fullName evidence="3">Phage major capsid protein</fullName>
    </recommendedName>
</protein>
<evidence type="ECO:0000313" key="2">
    <source>
        <dbReference type="Proteomes" id="UP001060261"/>
    </source>
</evidence>
<proteinExistence type="predicted"/>
<dbReference type="RefSeq" id="WP_260561021.1">
    <property type="nucleotide sequence ID" value="NZ_BAABEC010000009.1"/>
</dbReference>
<dbReference type="Proteomes" id="UP001060261">
    <property type="component" value="Chromosome"/>
</dbReference>
<accession>A0ABY5YI09</accession>
<evidence type="ECO:0000313" key="1">
    <source>
        <dbReference type="EMBL" id="UWX64760.1"/>
    </source>
</evidence>
<gene>
    <name evidence="1" type="ORF">N0D28_03615</name>
</gene>
<keyword evidence="2" id="KW-1185">Reference proteome</keyword>
<dbReference type="Pfam" id="PF25209">
    <property type="entry name" value="Phage_capsid_4"/>
    <property type="match status" value="1"/>
</dbReference>
<dbReference type="EMBL" id="CP104213">
    <property type="protein sequence ID" value="UWX64760.1"/>
    <property type="molecule type" value="Genomic_DNA"/>
</dbReference>
<name>A0ABY5YI09_9DEIO</name>
<organism evidence="1 2">
    <name type="scientific">Deinococcus rubellus</name>
    <dbReference type="NCBI Taxonomy" id="1889240"/>
    <lineage>
        <taxon>Bacteria</taxon>
        <taxon>Thermotogati</taxon>
        <taxon>Deinococcota</taxon>
        <taxon>Deinococci</taxon>
        <taxon>Deinococcales</taxon>
        <taxon>Deinococcaceae</taxon>
        <taxon>Deinococcus</taxon>
    </lineage>
</organism>
<evidence type="ECO:0008006" key="3">
    <source>
        <dbReference type="Google" id="ProtNLM"/>
    </source>
</evidence>
<reference evidence="1" key="1">
    <citation type="submission" date="2022-09" db="EMBL/GenBank/DDBJ databases">
        <title>genome sequence of Deinococcus rubellus.</title>
        <authorList>
            <person name="Srinivasan S."/>
        </authorList>
    </citation>
    <scope>NUCLEOTIDE SEQUENCE</scope>
    <source>
        <strain evidence="1">Ant6</strain>
    </source>
</reference>